<evidence type="ECO:0000256" key="3">
    <source>
        <dbReference type="ARBA" id="ARBA00023052"/>
    </source>
</evidence>
<name>A0ABP9LEV0_9ACTN</name>
<dbReference type="EMBL" id="BAABKC010000112">
    <property type="protein sequence ID" value="GAA5074797.1"/>
    <property type="molecule type" value="Genomic_DNA"/>
</dbReference>
<keyword evidence="3" id="KW-0786">Thiamine pyrophosphate</keyword>
<dbReference type="CDD" id="cd02012">
    <property type="entry name" value="TPP_TK"/>
    <property type="match status" value="1"/>
</dbReference>
<gene>
    <name evidence="6" type="ORF">GCM10023336_63210</name>
</gene>
<protein>
    <submittedName>
        <fullName evidence="6">Transketolase</fullName>
    </submittedName>
</protein>
<dbReference type="InterPro" id="IPR005474">
    <property type="entry name" value="Transketolase_N"/>
</dbReference>
<comment type="cofactor">
    <cofactor evidence="1">
        <name>thiamine diphosphate</name>
        <dbReference type="ChEBI" id="CHEBI:58937"/>
    </cofactor>
</comment>
<dbReference type="Proteomes" id="UP001500124">
    <property type="component" value="Unassembled WGS sequence"/>
</dbReference>
<dbReference type="PANTHER" id="PTHR47514:SF1">
    <property type="entry name" value="TRANSKETOLASE N-TERMINAL SECTION-RELATED"/>
    <property type="match status" value="1"/>
</dbReference>
<evidence type="ECO:0000256" key="2">
    <source>
        <dbReference type="ARBA" id="ARBA00007131"/>
    </source>
</evidence>
<evidence type="ECO:0000313" key="7">
    <source>
        <dbReference type="Proteomes" id="UP001500124"/>
    </source>
</evidence>
<reference evidence="7" key="1">
    <citation type="journal article" date="2019" name="Int. J. Syst. Evol. Microbiol.">
        <title>The Global Catalogue of Microorganisms (GCM) 10K type strain sequencing project: providing services to taxonomists for standard genome sequencing and annotation.</title>
        <authorList>
            <consortium name="The Broad Institute Genomics Platform"/>
            <consortium name="The Broad Institute Genome Sequencing Center for Infectious Disease"/>
            <person name="Wu L."/>
            <person name="Ma J."/>
        </authorList>
    </citation>
    <scope>NUCLEOTIDE SEQUENCE [LARGE SCALE GENOMIC DNA]</scope>
    <source>
        <strain evidence="7">JCM 18410</strain>
    </source>
</reference>
<dbReference type="Gene3D" id="3.40.50.970">
    <property type="match status" value="1"/>
</dbReference>
<dbReference type="PANTHER" id="PTHR47514">
    <property type="entry name" value="TRANSKETOLASE N-TERMINAL SECTION-RELATED"/>
    <property type="match status" value="1"/>
</dbReference>
<evidence type="ECO:0000256" key="4">
    <source>
        <dbReference type="SAM" id="MobiDB-lite"/>
    </source>
</evidence>
<evidence type="ECO:0000256" key="1">
    <source>
        <dbReference type="ARBA" id="ARBA00001964"/>
    </source>
</evidence>
<dbReference type="Pfam" id="PF00456">
    <property type="entry name" value="Transketolase_N"/>
    <property type="match status" value="1"/>
</dbReference>
<dbReference type="InterPro" id="IPR029061">
    <property type="entry name" value="THDP-binding"/>
</dbReference>
<organism evidence="6 7">
    <name type="scientific">Streptomyces similanensis</name>
    <dbReference type="NCBI Taxonomy" id="1274988"/>
    <lineage>
        <taxon>Bacteria</taxon>
        <taxon>Bacillati</taxon>
        <taxon>Actinomycetota</taxon>
        <taxon>Actinomycetes</taxon>
        <taxon>Kitasatosporales</taxon>
        <taxon>Streptomycetaceae</taxon>
        <taxon>Streptomyces</taxon>
    </lineage>
</organism>
<accession>A0ABP9LEV0</accession>
<dbReference type="SUPFAM" id="SSF52518">
    <property type="entry name" value="Thiamin diphosphate-binding fold (THDP-binding)"/>
    <property type="match status" value="1"/>
</dbReference>
<dbReference type="RefSeq" id="WP_345671447.1">
    <property type="nucleotide sequence ID" value="NZ_BAABKC010000112.1"/>
</dbReference>
<comment type="caution">
    <text evidence="6">The sequence shown here is derived from an EMBL/GenBank/DDBJ whole genome shotgun (WGS) entry which is preliminary data.</text>
</comment>
<sequence>MTTTDQTATDPAATDPAATDPAATDPAATDPAAPEPAAADPAAAEPAATVTDPAATATARAGLPLAERALRVRQHIVAMAASPEGAHIGGALSAADILTALYFDVLRVRPEEPEWPGRDYFLLSKGHAAAGLYAVLAERGFLPVEELDTYARSGSRLGGHPLRTVPGVEFPTGSLGHGLALGLGLALAARRDGRDNRAYVLLGDGELQEGSVWEAADSAARLGLDNLTAVVDRNRLQINGSSHRGNLADRWRAFGWRAVEIDGHDLDALSAALREPPAEPGVPTVLLADTVKGRGVPFLENRAKSHYALLSPTLRHRALKALAAASRTEQDR</sequence>
<comment type="similarity">
    <text evidence="2">Belongs to the transketolase family.</text>
</comment>
<keyword evidence="7" id="KW-1185">Reference proteome</keyword>
<feature type="domain" description="Transketolase N-terminal" evidence="5">
    <location>
        <begin position="81"/>
        <end position="310"/>
    </location>
</feature>
<proteinExistence type="inferred from homology"/>
<feature type="region of interest" description="Disordered" evidence="4">
    <location>
        <begin position="1"/>
        <end position="54"/>
    </location>
</feature>
<evidence type="ECO:0000313" key="6">
    <source>
        <dbReference type="EMBL" id="GAA5074797.1"/>
    </source>
</evidence>
<evidence type="ECO:0000259" key="5">
    <source>
        <dbReference type="Pfam" id="PF00456"/>
    </source>
</evidence>